<dbReference type="EMBL" id="JAHRIO010011730">
    <property type="protein sequence ID" value="MEQ2162413.1"/>
    <property type="molecule type" value="Genomic_DNA"/>
</dbReference>
<dbReference type="InterPro" id="IPR015797">
    <property type="entry name" value="NUDIX_hydrolase-like_dom_sf"/>
</dbReference>
<evidence type="ECO:0000313" key="3">
    <source>
        <dbReference type="Proteomes" id="UP001476798"/>
    </source>
</evidence>
<keyword evidence="3" id="KW-1185">Reference proteome</keyword>
<evidence type="ECO:0008006" key="4">
    <source>
        <dbReference type="Google" id="ProtNLM"/>
    </source>
</evidence>
<protein>
    <recommendedName>
        <fullName evidence="4">Nudix hydrolase domain-containing protein</fullName>
    </recommendedName>
</protein>
<name>A0ABV0MTG7_9TELE</name>
<reference evidence="2 3" key="1">
    <citation type="submission" date="2021-06" db="EMBL/GenBank/DDBJ databases">
        <authorList>
            <person name="Palmer J.M."/>
        </authorList>
    </citation>
    <scope>NUCLEOTIDE SEQUENCE [LARGE SCALE GENOMIC DNA]</scope>
    <source>
        <strain evidence="2 3">GA_2019</strain>
        <tissue evidence="2">Muscle</tissue>
    </source>
</reference>
<feature type="signal peptide" evidence="1">
    <location>
        <begin position="1"/>
        <end position="16"/>
    </location>
</feature>
<gene>
    <name evidence="2" type="ORF">GOODEAATRI_019496</name>
</gene>
<comment type="caution">
    <text evidence="2">The sequence shown here is derived from an EMBL/GenBank/DDBJ whole genome shotgun (WGS) entry which is preliminary data.</text>
</comment>
<accession>A0ABV0MTG7</accession>
<proteinExistence type="predicted"/>
<evidence type="ECO:0000256" key="1">
    <source>
        <dbReference type="SAM" id="SignalP"/>
    </source>
</evidence>
<evidence type="ECO:0000313" key="2">
    <source>
        <dbReference type="EMBL" id="MEQ2162413.1"/>
    </source>
</evidence>
<sequence>MVAHAVWTLIVYCVLTMPLFHRSFWCQKVAGGLAAGVGIKHTLIKECEEEACIPADIAVKAHPVSTVREGWFSDNPVFPERVTGVSSDCFIPFQVKELLATDDFKPNSAMVILDFLIRHSFIEPDTGL</sequence>
<dbReference type="Proteomes" id="UP001476798">
    <property type="component" value="Unassembled WGS sequence"/>
</dbReference>
<organism evidence="2 3">
    <name type="scientific">Goodea atripinnis</name>
    <dbReference type="NCBI Taxonomy" id="208336"/>
    <lineage>
        <taxon>Eukaryota</taxon>
        <taxon>Metazoa</taxon>
        <taxon>Chordata</taxon>
        <taxon>Craniata</taxon>
        <taxon>Vertebrata</taxon>
        <taxon>Euteleostomi</taxon>
        <taxon>Actinopterygii</taxon>
        <taxon>Neopterygii</taxon>
        <taxon>Teleostei</taxon>
        <taxon>Neoteleostei</taxon>
        <taxon>Acanthomorphata</taxon>
        <taxon>Ovalentaria</taxon>
        <taxon>Atherinomorphae</taxon>
        <taxon>Cyprinodontiformes</taxon>
        <taxon>Goodeidae</taxon>
        <taxon>Goodea</taxon>
    </lineage>
</organism>
<feature type="chain" id="PRO_5047103869" description="Nudix hydrolase domain-containing protein" evidence="1">
    <location>
        <begin position="17"/>
        <end position="128"/>
    </location>
</feature>
<dbReference type="SUPFAM" id="SSF55811">
    <property type="entry name" value="Nudix"/>
    <property type="match status" value="1"/>
</dbReference>
<dbReference type="Gene3D" id="3.90.79.10">
    <property type="entry name" value="Nucleoside Triphosphate Pyrophosphohydrolase"/>
    <property type="match status" value="2"/>
</dbReference>
<keyword evidence="1" id="KW-0732">Signal</keyword>